<dbReference type="InterPro" id="IPR010180">
    <property type="entry name" value="CRISPR-assoc_prot_CXXC-CXXC"/>
</dbReference>
<reference evidence="2 3" key="1">
    <citation type="submission" date="2016-11" db="EMBL/GenBank/DDBJ databases">
        <authorList>
            <person name="Jaros S."/>
            <person name="Januszkiewicz K."/>
            <person name="Wedrychowicz H."/>
        </authorList>
    </citation>
    <scope>NUCLEOTIDE SEQUENCE [LARGE SCALE GENOMIC DNA]</scope>
    <source>
        <strain evidence="2 3">DSM 19557</strain>
    </source>
</reference>
<keyword evidence="3" id="KW-1185">Reference proteome</keyword>
<dbReference type="OrthoDB" id="10226at2"/>
<sequence length="476" mass="54671">MGIVFYVNDWLTAAAGVGLLRVLENVKNSVPIEGNRIDVPEDVFERLADYYAEYLLKDITVEKLKDIIEKERQKKKESTINVYNTLVLSKLKSFYSNSPLANPSSASKAQEVQIEISQDTEKLYKDAKQAIANFIKKQFDTIRSYKTSDKTCFFCGERKAYIKNKEVKVFDATNFTPLSASPKTVENFFYNGRSNQYLCPECEIFLYFSIFGFLPTGNKKYTFVYMPDLKKTYDMNTILKGEKGISTKYLKMLFTEYLKELEGRKIEWTLKNIYIVEIELVGNAKANIHSFSIPPKVAIVLNERIDSYPKFLESVLGFFLDYIYSERSLYEFLLKLLSGFFHKNTYTKVNVQTLEKVGAGLKSTAGLIYFVKFQESLNNDGKNLDEPIEKVYKEGKSLGKSYDKEKLNAISLNLFEAVRMRNVDLFYQTLIRAYIDIDKEIPKVLIHGLTEEGFNWTAYSFLIGLGAVTDEGRGTS</sequence>
<proteinExistence type="predicted"/>
<dbReference type="InterPro" id="IPR019121">
    <property type="entry name" value="CRISPR-assoc_CXXC-CXXC_dom"/>
</dbReference>
<protein>
    <submittedName>
        <fullName evidence="2">CRISPR-associated protein Cst1</fullName>
    </submittedName>
</protein>
<evidence type="ECO:0000259" key="1">
    <source>
        <dbReference type="Pfam" id="PF09706"/>
    </source>
</evidence>
<dbReference type="AlphaFoldDB" id="A0A1M6Q5C0"/>
<dbReference type="Proteomes" id="UP000189810">
    <property type="component" value="Chromosome I"/>
</dbReference>
<dbReference type="NCBIfam" id="TIGR01908">
    <property type="entry name" value="cas_CXXC_CXXC"/>
    <property type="match status" value="1"/>
</dbReference>
<dbReference type="EMBL" id="LT670846">
    <property type="protein sequence ID" value="SHK15454.1"/>
    <property type="molecule type" value="Genomic_DNA"/>
</dbReference>
<organism evidence="2 3">
    <name type="scientific">Thermocrinis minervae</name>
    <dbReference type="NCBI Taxonomy" id="381751"/>
    <lineage>
        <taxon>Bacteria</taxon>
        <taxon>Pseudomonadati</taxon>
        <taxon>Aquificota</taxon>
        <taxon>Aquificia</taxon>
        <taxon>Aquificales</taxon>
        <taxon>Aquificaceae</taxon>
        <taxon>Thermocrinis</taxon>
    </lineage>
</organism>
<evidence type="ECO:0000313" key="3">
    <source>
        <dbReference type="Proteomes" id="UP000189810"/>
    </source>
</evidence>
<accession>A0A1M6Q5C0</accession>
<dbReference type="Pfam" id="PF09706">
    <property type="entry name" value="Cas_CXXC_CXXC"/>
    <property type="match status" value="1"/>
</dbReference>
<feature type="domain" description="CRISPR-associated protein CXXC-CXXC" evidence="1">
    <location>
        <begin position="146"/>
        <end position="213"/>
    </location>
</feature>
<dbReference type="RefSeq" id="WP_079653295.1">
    <property type="nucleotide sequence ID" value="NZ_LT670846.1"/>
</dbReference>
<name>A0A1M6Q5C0_9AQUI</name>
<dbReference type="STRING" id="381751.SAMN05444391_0085"/>
<evidence type="ECO:0000313" key="2">
    <source>
        <dbReference type="EMBL" id="SHK15454.1"/>
    </source>
</evidence>
<gene>
    <name evidence="2" type="ORF">SAMN05444391_0085</name>
</gene>